<gene>
    <name evidence="3" type="ORF">E8L90_28510</name>
</gene>
<dbReference type="Pfam" id="PF04235">
    <property type="entry name" value="DUF418"/>
    <property type="match status" value="1"/>
</dbReference>
<accession>A0A4U2YDQ5</accession>
<feature type="transmembrane region" description="Helical" evidence="1">
    <location>
        <begin position="167"/>
        <end position="193"/>
    </location>
</feature>
<proteinExistence type="predicted"/>
<dbReference type="PANTHER" id="PTHR30590:SF3">
    <property type="entry name" value="HYPOTHETICAL MEMBRANE SPANNING PROTEIN"/>
    <property type="match status" value="1"/>
</dbReference>
<name>A0A4U2YDQ5_9BACL</name>
<dbReference type="InterPro" id="IPR007349">
    <property type="entry name" value="DUF418"/>
</dbReference>
<evidence type="ECO:0000313" key="3">
    <source>
        <dbReference type="EMBL" id="TKI59017.1"/>
    </source>
</evidence>
<comment type="caution">
    <text evidence="3">The sequence shown here is derived from an EMBL/GenBank/DDBJ whole genome shotgun (WGS) entry which is preliminary data.</text>
</comment>
<organism evidence="3 4">
    <name type="scientific">Brevibacillus antibioticus</name>
    <dbReference type="NCBI Taxonomy" id="2570228"/>
    <lineage>
        <taxon>Bacteria</taxon>
        <taxon>Bacillati</taxon>
        <taxon>Bacillota</taxon>
        <taxon>Bacilli</taxon>
        <taxon>Bacillales</taxon>
        <taxon>Paenibacillaceae</taxon>
        <taxon>Brevibacillus</taxon>
    </lineage>
</organism>
<feature type="domain" description="DUF418" evidence="2">
    <location>
        <begin position="194"/>
        <end position="356"/>
    </location>
</feature>
<dbReference type="InterPro" id="IPR052529">
    <property type="entry name" value="Bact_Transport_Assoc"/>
</dbReference>
<evidence type="ECO:0000313" key="4">
    <source>
        <dbReference type="Proteomes" id="UP000307841"/>
    </source>
</evidence>
<dbReference type="PANTHER" id="PTHR30590">
    <property type="entry name" value="INNER MEMBRANE PROTEIN"/>
    <property type="match status" value="1"/>
</dbReference>
<keyword evidence="1" id="KW-1133">Transmembrane helix</keyword>
<keyword evidence="1" id="KW-0812">Transmembrane</keyword>
<feature type="transmembrane region" description="Helical" evidence="1">
    <location>
        <begin position="291"/>
        <end position="308"/>
    </location>
</feature>
<evidence type="ECO:0000259" key="2">
    <source>
        <dbReference type="Pfam" id="PF04235"/>
    </source>
</evidence>
<dbReference type="RefSeq" id="WP_137032833.1">
    <property type="nucleotide sequence ID" value="NZ_SZNK01000001.1"/>
</dbReference>
<feature type="transmembrane region" description="Helical" evidence="1">
    <location>
        <begin position="250"/>
        <end position="271"/>
    </location>
</feature>
<feature type="transmembrane region" description="Helical" evidence="1">
    <location>
        <begin position="58"/>
        <end position="78"/>
    </location>
</feature>
<evidence type="ECO:0000256" key="1">
    <source>
        <dbReference type="SAM" id="Phobius"/>
    </source>
</evidence>
<dbReference type="EMBL" id="SZNK01000001">
    <property type="protein sequence ID" value="TKI59017.1"/>
    <property type="molecule type" value="Genomic_DNA"/>
</dbReference>
<feature type="transmembrane region" description="Helical" evidence="1">
    <location>
        <begin position="138"/>
        <end position="161"/>
    </location>
</feature>
<sequence>MNAQQVTKQDRISSIDIIRGLALFFILLVNMPDFYMDFSKIVEPQTEDAWLRLSYDLFIQRKFFTIFSFLFGIGFYIFMSRAEEKGEKRIYLLFIRRLLALLIFGFIHHMIWQGDILRDYAVSGILLLPFYNRKPTTIFTWVAALIVIHFTATVYCMIYFLMPNDGLHMFSAISFFTGTKFQICIMFLLGLYVGKIRIFTRVSQSSLLIRRVQVVSLIISLPLLYGIIWTHPAILLGSTKLQNHANLQTLFVNCSGIPLALLYLSTLVFILEKKRAQRCLQPIRSVGQMALTNYLLQTTIAMVIAKVFGVNISNSLTKDLFISIGIYVIQMVFSVLWLKSFQHGPMELLWRILTYGRIRNKVSQTHVN</sequence>
<keyword evidence="1" id="KW-0472">Membrane</keyword>
<feature type="transmembrane region" description="Helical" evidence="1">
    <location>
        <begin position="214"/>
        <end position="238"/>
    </location>
</feature>
<dbReference type="Proteomes" id="UP000307841">
    <property type="component" value="Unassembled WGS sequence"/>
</dbReference>
<feature type="transmembrane region" description="Helical" evidence="1">
    <location>
        <begin position="116"/>
        <end position="131"/>
    </location>
</feature>
<dbReference type="AlphaFoldDB" id="A0A4U2YDQ5"/>
<reference evidence="3 4" key="1">
    <citation type="submission" date="2019-04" db="EMBL/GenBank/DDBJ databases">
        <title>Whole genome sequencing of Brevibacillus sp. TGS2-1.</title>
        <authorList>
            <person name="Choi A."/>
        </authorList>
    </citation>
    <scope>NUCLEOTIDE SEQUENCE [LARGE SCALE GENOMIC DNA]</scope>
    <source>
        <strain evidence="3 4">TGS2-1</strain>
    </source>
</reference>
<feature type="transmembrane region" description="Helical" evidence="1">
    <location>
        <begin position="90"/>
        <end position="110"/>
    </location>
</feature>
<protein>
    <submittedName>
        <fullName evidence="3">DUF418 domain-containing protein</fullName>
    </submittedName>
</protein>
<keyword evidence="4" id="KW-1185">Reference proteome</keyword>
<feature type="transmembrane region" description="Helical" evidence="1">
    <location>
        <begin position="320"/>
        <end position="338"/>
    </location>
</feature>
<dbReference type="OrthoDB" id="9807744at2"/>